<dbReference type="AlphaFoldDB" id="M3IHN8"/>
<feature type="compositionally biased region" description="Polar residues" evidence="1">
    <location>
        <begin position="306"/>
        <end position="320"/>
    </location>
</feature>
<evidence type="ECO:0000256" key="1">
    <source>
        <dbReference type="SAM" id="MobiDB-lite"/>
    </source>
</evidence>
<dbReference type="Proteomes" id="UP000011777">
    <property type="component" value="Unassembled WGS sequence"/>
</dbReference>
<accession>M3IHN8</accession>
<evidence type="ECO:0000256" key="2">
    <source>
        <dbReference type="SAM" id="Phobius"/>
    </source>
</evidence>
<dbReference type="STRING" id="1245528.M3IHN8"/>
<sequence length="681" mass="78292">MAYHPTLYERTPTIEVRASKSSETSSSETSDFCKLHPKDDQCEKPVSDNSVTIALSIVLPCLAIFAVLGWFLYRNYRKDKKESLEHDPDFDENGEATALPDYPQMKRYQEDPFHNRNSIRYPMDNYNQYQTQQYPQQYGQYDQRNDPYIDSFVLPYKHQTGSKLSLDDYARNLGDSQGYRTPSNALERSRSGSMHLDNMTMATGDGAMSKAEASAKSPTKKKDGKQYTNIPNESTPSFAGHDYNKEISHITEATESSDDMSSPREKFAVKYENESHFNLNQSAIPQIVVGDHEERQTANDDGDSPFDNSGRTTETTVDTSPQEKLRGYDDDATDGDFTFSTQEDTEENQLQVAPHASRPKSPRLSAFNLLQNVSDDEDEEEEYLTPEQKEEIKRMKSVYKVYFDKDSEPKARKYDLDENSYPVLPDKINNELSMDTDYAKRFSNTSSVYNEEDVQYHQQYYYNQFDQQYQQQFGAPVDPQMYEQLQQQSYINYYEQEQQQRKLQSKKPLPPLQNLPSASDFRKSTLQTYTNFKPTLKNQTVVSPPTGKQPFVPIENDHVWSSPINSPSIQSQASFQQQQYLQQQQQQNQQTYYQQDGYFPPQSQPQPAHLPSATQLSRSSVVMLNPVTEITKQRKFKPAGSLPSVNPGYQQFGQSDLNGPESDLLPGNRKSDVRRMMNSNF</sequence>
<evidence type="ECO:0000313" key="3">
    <source>
        <dbReference type="EMBL" id="EMG45841.1"/>
    </source>
</evidence>
<feature type="compositionally biased region" description="Polar residues" evidence="1">
    <location>
        <begin position="643"/>
        <end position="657"/>
    </location>
</feature>
<keyword evidence="4" id="KW-1185">Reference proteome</keyword>
<dbReference type="OMA" id="RMKSIYQ"/>
<feature type="region of interest" description="Disordered" evidence="1">
    <location>
        <begin position="293"/>
        <end position="362"/>
    </location>
</feature>
<keyword evidence="2" id="KW-1133">Transmembrane helix</keyword>
<proteinExistence type="predicted"/>
<keyword evidence="2" id="KW-0472">Membrane</keyword>
<dbReference type="HOGENOM" id="CLU_380807_0_0_1"/>
<gene>
    <name evidence="3" type="ORF">G210_3921</name>
</gene>
<reference evidence="3 4" key="1">
    <citation type="submission" date="2013-02" db="EMBL/GenBank/DDBJ databases">
        <title>Genome sequence of Candida maltosa Xu316, a potential industrial strain for xylitol and ethanol production.</title>
        <authorList>
            <person name="Yu J."/>
            <person name="Wang Q."/>
            <person name="Geng X."/>
            <person name="Bao W."/>
            <person name="He P."/>
            <person name="Cai J."/>
        </authorList>
    </citation>
    <scope>NUCLEOTIDE SEQUENCE [LARGE SCALE GENOMIC DNA]</scope>
    <source>
        <strain evidence="4">Xu316</strain>
    </source>
</reference>
<name>M3IHN8_CANMX</name>
<feature type="region of interest" description="Disordered" evidence="1">
    <location>
        <begin position="537"/>
        <end position="617"/>
    </location>
</feature>
<feature type="compositionally biased region" description="Polar residues" evidence="1">
    <location>
        <begin position="226"/>
        <end position="237"/>
    </location>
</feature>
<dbReference type="Pfam" id="PF08693">
    <property type="entry name" value="SKG6"/>
    <property type="match status" value="1"/>
</dbReference>
<keyword evidence="2" id="KW-0812">Transmembrane</keyword>
<evidence type="ECO:0000313" key="4">
    <source>
        <dbReference type="Proteomes" id="UP000011777"/>
    </source>
</evidence>
<dbReference type="eggNOG" id="ENOG502REX9">
    <property type="taxonomic scope" value="Eukaryota"/>
</dbReference>
<dbReference type="OrthoDB" id="4035953at2759"/>
<feature type="transmembrane region" description="Helical" evidence="2">
    <location>
        <begin position="53"/>
        <end position="73"/>
    </location>
</feature>
<feature type="compositionally biased region" description="Polar residues" evidence="1">
    <location>
        <begin position="175"/>
        <end position="186"/>
    </location>
</feature>
<feature type="compositionally biased region" description="Low complexity" evidence="1">
    <location>
        <begin position="561"/>
        <end position="595"/>
    </location>
</feature>
<feature type="region of interest" description="Disordered" evidence="1">
    <location>
        <begin position="496"/>
        <end position="521"/>
    </location>
</feature>
<feature type="region of interest" description="Disordered" evidence="1">
    <location>
        <begin position="634"/>
        <end position="681"/>
    </location>
</feature>
<feature type="region of interest" description="Disordered" evidence="1">
    <location>
        <begin position="175"/>
        <end position="242"/>
    </location>
</feature>
<dbReference type="EMBL" id="AOGT01002303">
    <property type="protein sequence ID" value="EMG45841.1"/>
    <property type="molecule type" value="Genomic_DNA"/>
</dbReference>
<comment type="caution">
    <text evidence="3">The sequence shown here is derived from an EMBL/GenBank/DDBJ whole genome shotgun (WGS) entry which is preliminary data.</text>
</comment>
<protein>
    <submittedName>
        <fullName evidence="3">Uncharacterized protein</fullName>
    </submittedName>
</protein>
<organism evidence="3 4">
    <name type="scientific">Candida maltosa (strain Xu316)</name>
    <name type="common">Yeast</name>
    <dbReference type="NCBI Taxonomy" id="1245528"/>
    <lineage>
        <taxon>Eukaryota</taxon>
        <taxon>Fungi</taxon>
        <taxon>Dikarya</taxon>
        <taxon>Ascomycota</taxon>
        <taxon>Saccharomycotina</taxon>
        <taxon>Pichiomycetes</taxon>
        <taxon>Debaryomycetaceae</taxon>
        <taxon>Candida/Lodderomyces clade</taxon>
        <taxon>Candida</taxon>
    </lineage>
</organism>
<dbReference type="InterPro" id="IPR014805">
    <property type="entry name" value="SKG6/TOS2-like"/>
</dbReference>